<feature type="compositionally biased region" description="Basic and acidic residues" evidence="1">
    <location>
        <begin position="317"/>
        <end position="326"/>
    </location>
</feature>
<feature type="compositionally biased region" description="Polar residues" evidence="1">
    <location>
        <begin position="190"/>
        <end position="217"/>
    </location>
</feature>
<sequence length="677" mass="75580">MLKDVKLEAIDQSVSMLVKKEPCNHDPAVSLASNHVKSPAVMKNVHQQAIVGSQEIHSTLVPKTKEQPMVAVRGTNNTSGSSTVPQLHSRDPRKRPRVIPASTTTMPSFASSPSSSVAVNKSPVVVEQAPKVAASGSFQSHAEKEGWASSAVNHVAKSPVVVSSKQADVVFGRVSLRASMHHESPVKIESGNNQTQQATLDSSYSLCGDNTSGSQPSVADHAALQDGDCSARPIVLSKATTVKKSNHKTIVSPAAYHANRKKHFSSEKVYTTSIPPYDSPSTSPRQAAAATTAATTVSTTASGMSANNKRTAETSADELRRREQHALDTSGDDNVTAMENMLSDFKGKLVSLTLDLCITPNKQELSDAFCATTTQINYLKRTIASLKKDTPLLQLSDERYKKLLLMMRLVPYFQWEGNVTNAREKVFTTIYACLRQVERAAHDYDFDIERKWRSLIPHKLSSPMHHWLDGLLVRKPQLTWSQFKLHLLQEYEMPMNQAIHQLTLAHYNAEDESMNSFTSRFVRNLEYSKVSEELGFTYFQSALPTLDDRAQFGLLYHNVKKNHPQDKNNIYRAIDLFRDIHNQVCPCNDAYENPPLPAPQPQPYELHQRALLRQLQQSVSPKVEVLQLQQQPLPKFKKQKFIHPKKPQLRCLLHPRAYSHTTENCRNNPNSPSFVNI</sequence>
<proteinExistence type="predicted"/>
<feature type="region of interest" description="Disordered" evidence="1">
    <location>
        <begin position="298"/>
        <end position="332"/>
    </location>
</feature>
<dbReference type="AlphaFoldDB" id="A0A0C9M6P9"/>
<feature type="region of interest" description="Disordered" evidence="1">
    <location>
        <begin position="73"/>
        <end position="116"/>
    </location>
</feature>
<organism evidence="2">
    <name type="scientific">Mucor ambiguus</name>
    <dbReference type="NCBI Taxonomy" id="91626"/>
    <lineage>
        <taxon>Eukaryota</taxon>
        <taxon>Fungi</taxon>
        <taxon>Fungi incertae sedis</taxon>
        <taxon>Mucoromycota</taxon>
        <taxon>Mucoromycotina</taxon>
        <taxon>Mucoromycetes</taxon>
        <taxon>Mucorales</taxon>
        <taxon>Mucorineae</taxon>
        <taxon>Mucoraceae</taxon>
        <taxon>Mucor</taxon>
    </lineage>
</organism>
<protein>
    <submittedName>
        <fullName evidence="2">Uncharacterized protein</fullName>
    </submittedName>
</protein>
<dbReference type="OrthoDB" id="10332267at2759"/>
<dbReference type="STRING" id="91626.A0A0C9M6P9"/>
<evidence type="ECO:0000313" key="2">
    <source>
        <dbReference type="EMBL" id="GAN02489.1"/>
    </source>
</evidence>
<evidence type="ECO:0000313" key="3">
    <source>
        <dbReference type="Proteomes" id="UP000053815"/>
    </source>
</evidence>
<reference evidence="2" key="1">
    <citation type="submission" date="2014-09" db="EMBL/GenBank/DDBJ databases">
        <title>Draft genome sequence of an oleaginous Mucoromycotina fungus Mucor ambiguus NBRC6742.</title>
        <authorList>
            <person name="Takeda I."/>
            <person name="Yamane N."/>
            <person name="Morita T."/>
            <person name="Tamano K."/>
            <person name="Machida M."/>
            <person name="Baker S."/>
            <person name="Koike H."/>
        </authorList>
    </citation>
    <scope>NUCLEOTIDE SEQUENCE</scope>
    <source>
        <strain evidence="2">NBRC 6742</strain>
    </source>
</reference>
<evidence type="ECO:0000256" key="1">
    <source>
        <dbReference type="SAM" id="MobiDB-lite"/>
    </source>
</evidence>
<dbReference type="EMBL" id="DF836312">
    <property type="protein sequence ID" value="GAN02489.1"/>
    <property type="molecule type" value="Genomic_DNA"/>
</dbReference>
<feature type="region of interest" description="Disordered" evidence="1">
    <location>
        <begin position="182"/>
        <end position="220"/>
    </location>
</feature>
<dbReference type="Proteomes" id="UP000053815">
    <property type="component" value="Unassembled WGS sequence"/>
</dbReference>
<keyword evidence="3" id="KW-1185">Reference proteome</keyword>
<accession>A0A0C9M6P9</accession>
<feature type="compositionally biased region" description="Low complexity" evidence="1">
    <location>
        <begin position="101"/>
        <end position="116"/>
    </location>
</feature>
<gene>
    <name evidence="2" type="ORF">MAM1_0023c01933</name>
</gene>
<feature type="compositionally biased region" description="Polar residues" evidence="1">
    <location>
        <begin position="74"/>
        <end position="86"/>
    </location>
</feature>
<name>A0A0C9M6P9_9FUNG</name>